<dbReference type="InterPro" id="IPR029045">
    <property type="entry name" value="ClpP/crotonase-like_dom_sf"/>
</dbReference>
<comment type="similarity">
    <text evidence="1">Belongs to the enoyl-CoA hydratase/isomerase family.</text>
</comment>
<dbReference type="EMBL" id="VGLS01000873">
    <property type="protein sequence ID" value="MBM3226341.1"/>
    <property type="molecule type" value="Genomic_DNA"/>
</dbReference>
<dbReference type="PANTHER" id="PTHR43802:SF1">
    <property type="entry name" value="IP11341P-RELATED"/>
    <property type="match status" value="1"/>
</dbReference>
<sequence length="109" mass="11847">MQIQYGDVAVTVTEGVATVELQRPPHNLLDFALLQTLATAFESLDHEAYCRAIVLASVGTHFCAGAHFSYLQGQAEQQTWSADAGNPWYAEVVRLYACRKPVIGAIHGA</sequence>
<evidence type="ECO:0000313" key="3">
    <source>
        <dbReference type="Proteomes" id="UP000712673"/>
    </source>
</evidence>
<proteinExistence type="inferred from homology"/>
<accession>A0A937W3R6</accession>
<evidence type="ECO:0000313" key="2">
    <source>
        <dbReference type="EMBL" id="MBM3226341.1"/>
    </source>
</evidence>
<dbReference type="Proteomes" id="UP000712673">
    <property type="component" value="Unassembled WGS sequence"/>
</dbReference>
<gene>
    <name evidence="2" type="ORF">FJZ47_21470</name>
</gene>
<dbReference type="SUPFAM" id="SSF52096">
    <property type="entry name" value="ClpP/crotonase"/>
    <property type="match status" value="1"/>
</dbReference>
<comment type="caution">
    <text evidence="2">The sequence shown here is derived from an EMBL/GenBank/DDBJ whole genome shotgun (WGS) entry which is preliminary data.</text>
</comment>
<protein>
    <submittedName>
        <fullName evidence="2">Enoyl-CoA hydratase/isomerase family protein</fullName>
    </submittedName>
</protein>
<feature type="non-terminal residue" evidence="2">
    <location>
        <position position="109"/>
    </location>
</feature>
<dbReference type="Pfam" id="PF00378">
    <property type="entry name" value="ECH_1"/>
    <property type="match status" value="1"/>
</dbReference>
<dbReference type="AlphaFoldDB" id="A0A937W3R6"/>
<dbReference type="PANTHER" id="PTHR43802">
    <property type="entry name" value="ENOYL-COA HYDRATASE"/>
    <property type="match status" value="1"/>
</dbReference>
<dbReference type="Gene3D" id="3.90.226.10">
    <property type="entry name" value="2-enoyl-CoA Hydratase, Chain A, domain 1"/>
    <property type="match status" value="1"/>
</dbReference>
<name>A0A937W3R6_UNCTE</name>
<dbReference type="CDD" id="cd06558">
    <property type="entry name" value="crotonase-like"/>
    <property type="match status" value="1"/>
</dbReference>
<dbReference type="InterPro" id="IPR001753">
    <property type="entry name" value="Enoyl-CoA_hydra/iso"/>
</dbReference>
<organism evidence="2 3">
    <name type="scientific">Tectimicrobiota bacterium</name>
    <dbReference type="NCBI Taxonomy" id="2528274"/>
    <lineage>
        <taxon>Bacteria</taxon>
        <taxon>Pseudomonadati</taxon>
        <taxon>Nitrospinota/Tectimicrobiota group</taxon>
        <taxon>Candidatus Tectimicrobiota</taxon>
    </lineage>
</organism>
<evidence type="ECO:0000256" key="1">
    <source>
        <dbReference type="ARBA" id="ARBA00005254"/>
    </source>
</evidence>
<reference evidence="2" key="1">
    <citation type="submission" date="2019-03" db="EMBL/GenBank/DDBJ databases">
        <title>Lake Tanganyika Metagenome-Assembled Genomes (MAGs).</title>
        <authorList>
            <person name="Tran P."/>
        </authorList>
    </citation>
    <scope>NUCLEOTIDE SEQUENCE</scope>
    <source>
        <strain evidence="2">K_DeepCast_65m_m2_066</strain>
    </source>
</reference>
<dbReference type="GO" id="GO:0003824">
    <property type="term" value="F:catalytic activity"/>
    <property type="evidence" value="ECO:0007669"/>
    <property type="project" value="UniProtKB-ARBA"/>
</dbReference>